<keyword evidence="3" id="KW-0540">Nuclease</keyword>
<reference evidence="3 4" key="1">
    <citation type="submission" date="2018-06" db="EMBL/GenBank/DDBJ databases">
        <title>Sphaerisporangium craniellae sp. nov., isolated from a marine sponge in the South China Sea.</title>
        <authorList>
            <person name="Li L."/>
        </authorList>
    </citation>
    <scope>NUCLEOTIDE SEQUENCE [LARGE SCALE GENOMIC DNA]</scope>
    <source>
        <strain evidence="3 4">CCTCC AA 208026</strain>
    </source>
</reference>
<dbReference type="Gene3D" id="3.40.1350.10">
    <property type="match status" value="1"/>
</dbReference>
<keyword evidence="3" id="KW-0378">Hydrolase</keyword>
<keyword evidence="1" id="KW-0812">Transmembrane</keyword>
<keyword evidence="3" id="KW-0255">Endonuclease</keyword>
<proteinExistence type="predicted"/>
<dbReference type="InterPro" id="IPR011856">
    <property type="entry name" value="tRNA_endonuc-like_dom_sf"/>
</dbReference>
<dbReference type="OrthoDB" id="5181666at2"/>
<keyword evidence="1" id="KW-1133">Transmembrane helix</keyword>
<dbReference type="AlphaFoldDB" id="A0A367EYY1"/>
<protein>
    <submittedName>
        <fullName evidence="3">Restriction endonuclease</fullName>
    </submittedName>
</protein>
<name>A0A367EYY1_9ACTN</name>
<dbReference type="GO" id="GO:0003677">
    <property type="term" value="F:DNA binding"/>
    <property type="evidence" value="ECO:0007669"/>
    <property type="project" value="InterPro"/>
</dbReference>
<gene>
    <name evidence="3" type="ORF">DQ384_34685</name>
</gene>
<dbReference type="GO" id="GO:0015666">
    <property type="term" value="F:restriction endodeoxyribonuclease activity"/>
    <property type="evidence" value="ECO:0007669"/>
    <property type="project" value="TreeGrafter"/>
</dbReference>
<keyword evidence="4" id="KW-1185">Reference proteome</keyword>
<keyword evidence="1" id="KW-0472">Membrane</keyword>
<evidence type="ECO:0000313" key="4">
    <source>
        <dbReference type="Proteomes" id="UP000253094"/>
    </source>
</evidence>
<dbReference type="InterPro" id="IPR011335">
    <property type="entry name" value="Restrct_endonuc-II-like"/>
</dbReference>
<evidence type="ECO:0000313" key="3">
    <source>
        <dbReference type="EMBL" id="RCG22755.1"/>
    </source>
</evidence>
<dbReference type="InterPro" id="IPR007560">
    <property type="entry name" value="Restrct_endonuc_IV_Mrr"/>
</dbReference>
<dbReference type="InterPro" id="IPR052906">
    <property type="entry name" value="Type_IV_Methyl-Rstrct_Enzyme"/>
</dbReference>
<feature type="transmembrane region" description="Helical" evidence="1">
    <location>
        <begin position="126"/>
        <end position="145"/>
    </location>
</feature>
<dbReference type="Pfam" id="PF04471">
    <property type="entry name" value="Mrr_cat"/>
    <property type="match status" value="1"/>
</dbReference>
<dbReference type="PANTHER" id="PTHR30015">
    <property type="entry name" value="MRR RESTRICTION SYSTEM PROTEIN"/>
    <property type="match status" value="1"/>
</dbReference>
<feature type="transmembrane region" description="Helical" evidence="1">
    <location>
        <begin position="100"/>
        <end position="120"/>
    </location>
</feature>
<comment type="caution">
    <text evidence="3">The sequence shown here is derived from an EMBL/GenBank/DDBJ whole genome shotgun (WGS) entry which is preliminary data.</text>
</comment>
<feature type="domain" description="Restriction endonuclease type IV Mrr" evidence="2">
    <location>
        <begin position="170"/>
        <end position="281"/>
    </location>
</feature>
<sequence length="288" mass="31141">MAHVRIRPFIDRAGVFLDSRRKMSVRRSSILRHMTFLEAAPGPAASLRGQRPGFLCPAALGDPGAVLPFSDERSSGMNTPDVPPSARSPVQRAAINTAKIVGALAGVAAVLWSLVAVVRLVVAHHVVVLLALAVLGLVIATWGVVREAEKRKAAILEERIRDRARWELVDAMSGTDFENLVADLLRRDGFRDVRRVGRSHDGGVDVVARAADGRPIAVQCKRQAARVGADRVRNLIGAVNGSVYDGHRAVLVTSSVFTGPAARESESRVLLVDRHRLGEWMKGESLKV</sequence>
<dbReference type="GO" id="GO:0009307">
    <property type="term" value="P:DNA restriction-modification system"/>
    <property type="evidence" value="ECO:0007669"/>
    <property type="project" value="InterPro"/>
</dbReference>
<evidence type="ECO:0000259" key="2">
    <source>
        <dbReference type="Pfam" id="PF04471"/>
    </source>
</evidence>
<accession>A0A367EYY1</accession>
<dbReference type="EMBL" id="QOIL01000027">
    <property type="protein sequence ID" value="RCG22755.1"/>
    <property type="molecule type" value="Genomic_DNA"/>
</dbReference>
<organism evidence="3 4">
    <name type="scientific">Sphaerisporangium album</name>
    <dbReference type="NCBI Taxonomy" id="509200"/>
    <lineage>
        <taxon>Bacteria</taxon>
        <taxon>Bacillati</taxon>
        <taxon>Actinomycetota</taxon>
        <taxon>Actinomycetes</taxon>
        <taxon>Streptosporangiales</taxon>
        <taxon>Streptosporangiaceae</taxon>
        <taxon>Sphaerisporangium</taxon>
    </lineage>
</organism>
<dbReference type="Proteomes" id="UP000253094">
    <property type="component" value="Unassembled WGS sequence"/>
</dbReference>
<evidence type="ECO:0000256" key="1">
    <source>
        <dbReference type="SAM" id="Phobius"/>
    </source>
</evidence>
<dbReference type="SUPFAM" id="SSF52980">
    <property type="entry name" value="Restriction endonuclease-like"/>
    <property type="match status" value="1"/>
</dbReference>
<dbReference type="PANTHER" id="PTHR30015:SF6">
    <property type="entry name" value="SLL1429 PROTEIN"/>
    <property type="match status" value="1"/>
</dbReference>